<dbReference type="PANTHER" id="PTHR42780:SF1">
    <property type="entry name" value="ISOLEUCINE--TRNA LIGASE, CYTOPLASMIC"/>
    <property type="match status" value="1"/>
</dbReference>
<dbReference type="InterPro" id="IPR001412">
    <property type="entry name" value="aa-tRNA-synth_I_CS"/>
</dbReference>
<feature type="non-terminal residue" evidence="7">
    <location>
        <position position="200"/>
    </location>
</feature>
<dbReference type="PANTHER" id="PTHR42780">
    <property type="entry name" value="SOLEUCYL-TRNA SYNTHETASE"/>
    <property type="match status" value="1"/>
</dbReference>
<dbReference type="Pfam" id="PF00133">
    <property type="entry name" value="tRNA-synt_1"/>
    <property type="match status" value="1"/>
</dbReference>
<evidence type="ECO:0000256" key="5">
    <source>
        <dbReference type="ARBA" id="ARBA00023146"/>
    </source>
</evidence>
<keyword evidence="3" id="KW-0067">ATP-binding</keyword>
<organism evidence="7">
    <name type="scientific">marine metagenome</name>
    <dbReference type="NCBI Taxonomy" id="408172"/>
    <lineage>
        <taxon>unclassified sequences</taxon>
        <taxon>metagenomes</taxon>
        <taxon>ecological metagenomes</taxon>
    </lineage>
</organism>
<dbReference type="EMBL" id="UINC01010778">
    <property type="protein sequence ID" value="SVA47823.1"/>
    <property type="molecule type" value="Genomic_DNA"/>
</dbReference>
<feature type="domain" description="Aminoacyl-tRNA synthetase class Ia" evidence="6">
    <location>
        <begin position="34"/>
        <end position="196"/>
    </location>
</feature>
<evidence type="ECO:0000256" key="2">
    <source>
        <dbReference type="ARBA" id="ARBA00022741"/>
    </source>
</evidence>
<sequence length="200" mass="23293">MELSNEFNLKEIEQTTKNYLSKVDLKKLIDDSPDKMDKIMFIEGPPTLNGEPHAGHLRGRVFKDLWYRFNTLNGKNVVFNAGWDTQGLPVELQAEKELGIKNGKSEITTQEQVENLVAQCKKIVAKFHQKWIDVDEKLGMSFNQENAYWTYKDEYIEREWQLVKRAYENDILTEGYRVVAYCPSCQTSLSHSEVNQGYEM</sequence>
<dbReference type="GO" id="GO:0004822">
    <property type="term" value="F:isoleucine-tRNA ligase activity"/>
    <property type="evidence" value="ECO:0007669"/>
    <property type="project" value="InterPro"/>
</dbReference>
<keyword evidence="1" id="KW-0436">Ligase</keyword>
<proteinExistence type="predicted"/>
<dbReference type="InterPro" id="IPR023586">
    <property type="entry name" value="Ile-tRNA-ligase_type2"/>
</dbReference>
<accession>A0A381W7D5</accession>
<reference evidence="7" key="1">
    <citation type="submission" date="2018-05" db="EMBL/GenBank/DDBJ databases">
        <authorList>
            <person name="Lanie J.A."/>
            <person name="Ng W.-L."/>
            <person name="Kazmierczak K.M."/>
            <person name="Andrzejewski T.M."/>
            <person name="Davidsen T.M."/>
            <person name="Wayne K.J."/>
            <person name="Tettelin H."/>
            <person name="Glass J.I."/>
            <person name="Rusch D."/>
            <person name="Podicherti R."/>
            <person name="Tsui H.-C.T."/>
            <person name="Winkler M.E."/>
        </authorList>
    </citation>
    <scope>NUCLEOTIDE SEQUENCE</scope>
</reference>
<protein>
    <recommendedName>
        <fullName evidence="6">Aminoacyl-tRNA synthetase class Ia domain-containing protein</fullName>
    </recommendedName>
</protein>
<evidence type="ECO:0000259" key="6">
    <source>
        <dbReference type="Pfam" id="PF00133"/>
    </source>
</evidence>
<dbReference type="PROSITE" id="PS00178">
    <property type="entry name" value="AA_TRNA_LIGASE_I"/>
    <property type="match status" value="1"/>
</dbReference>
<dbReference type="SUPFAM" id="SSF52374">
    <property type="entry name" value="Nucleotidylyl transferase"/>
    <property type="match status" value="1"/>
</dbReference>
<dbReference type="AlphaFoldDB" id="A0A381W7D5"/>
<gene>
    <name evidence="7" type="ORF">METZ01_LOCUS100677</name>
</gene>
<evidence type="ECO:0000256" key="1">
    <source>
        <dbReference type="ARBA" id="ARBA00022598"/>
    </source>
</evidence>
<evidence type="ECO:0000313" key="7">
    <source>
        <dbReference type="EMBL" id="SVA47823.1"/>
    </source>
</evidence>
<dbReference type="Gene3D" id="3.40.50.620">
    <property type="entry name" value="HUPs"/>
    <property type="match status" value="1"/>
</dbReference>
<dbReference type="InterPro" id="IPR002300">
    <property type="entry name" value="aa-tRNA-synth_Ia"/>
</dbReference>
<evidence type="ECO:0000256" key="4">
    <source>
        <dbReference type="ARBA" id="ARBA00022917"/>
    </source>
</evidence>
<keyword evidence="4" id="KW-0648">Protein biosynthesis</keyword>
<name>A0A381W7D5_9ZZZZ</name>
<keyword evidence="5" id="KW-0030">Aminoacyl-tRNA synthetase</keyword>
<dbReference type="InterPro" id="IPR014729">
    <property type="entry name" value="Rossmann-like_a/b/a_fold"/>
</dbReference>
<keyword evidence="2" id="KW-0547">Nucleotide-binding</keyword>
<dbReference type="GO" id="GO:0005524">
    <property type="term" value="F:ATP binding"/>
    <property type="evidence" value="ECO:0007669"/>
    <property type="project" value="UniProtKB-KW"/>
</dbReference>
<evidence type="ECO:0000256" key="3">
    <source>
        <dbReference type="ARBA" id="ARBA00022840"/>
    </source>
</evidence>
<dbReference type="GO" id="GO:0006428">
    <property type="term" value="P:isoleucyl-tRNA aminoacylation"/>
    <property type="evidence" value="ECO:0007669"/>
    <property type="project" value="TreeGrafter"/>
</dbReference>